<name>A0A7G2C4B4_9TRYP</name>
<accession>A0A7G2C4B4</accession>
<dbReference type="SUPFAM" id="SSF52343">
    <property type="entry name" value="Ferredoxin reductase-like, C-terminal NADP-linked domain"/>
    <property type="match status" value="1"/>
</dbReference>
<dbReference type="Pfam" id="PF00175">
    <property type="entry name" value="NAD_binding_1"/>
    <property type="match status" value="1"/>
</dbReference>
<evidence type="ECO:0000313" key="2">
    <source>
        <dbReference type="EMBL" id="CAD2214560.1"/>
    </source>
</evidence>
<dbReference type="Proteomes" id="UP000515908">
    <property type="component" value="Chromosome 03"/>
</dbReference>
<dbReference type="EMBL" id="LR877147">
    <property type="protein sequence ID" value="CAD2214560.1"/>
    <property type="molecule type" value="Genomic_DNA"/>
</dbReference>
<reference evidence="2 3" key="1">
    <citation type="submission" date="2020-08" db="EMBL/GenBank/DDBJ databases">
        <authorList>
            <person name="Newling K."/>
            <person name="Davey J."/>
            <person name="Forrester S."/>
        </authorList>
    </citation>
    <scope>NUCLEOTIDE SEQUENCE [LARGE SCALE GENOMIC DNA]</scope>
    <source>
        <strain evidence="3">Crithidia deanei Carvalho (ATCC PRA-265)</strain>
    </source>
</reference>
<dbReference type="InterPro" id="IPR039261">
    <property type="entry name" value="FNR_nucleotide-bd"/>
</dbReference>
<proteinExistence type="predicted"/>
<gene>
    <name evidence="2" type="ORF">ADEAN_000201100</name>
</gene>
<organism evidence="2 3">
    <name type="scientific">Angomonas deanei</name>
    <dbReference type="NCBI Taxonomy" id="59799"/>
    <lineage>
        <taxon>Eukaryota</taxon>
        <taxon>Discoba</taxon>
        <taxon>Euglenozoa</taxon>
        <taxon>Kinetoplastea</taxon>
        <taxon>Metakinetoplastina</taxon>
        <taxon>Trypanosomatida</taxon>
        <taxon>Trypanosomatidae</taxon>
        <taxon>Strigomonadinae</taxon>
        <taxon>Angomonas</taxon>
    </lineage>
</organism>
<evidence type="ECO:0000259" key="1">
    <source>
        <dbReference type="Pfam" id="PF00175"/>
    </source>
</evidence>
<dbReference type="VEuPathDB" id="TriTrypDB:ADEAN_000201100"/>
<dbReference type="Gene3D" id="3.40.50.80">
    <property type="entry name" value="Nucleotide-binding domain of ferredoxin-NADP reductase (FNR) module"/>
    <property type="match status" value="1"/>
</dbReference>
<protein>
    <submittedName>
        <fullName evidence="2">Oxidoreductase NAD-binding domain containing protein, putative</fullName>
    </submittedName>
</protein>
<dbReference type="GO" id="GO:0016491">
    <property type="term" value="F:oxidoreductase activity"/>
    <property type="evidence" value="ECO:0007669"/>
    <property type="project" value="InterPro"/>
</dbReference>
<keyword evidence="3" id="KW-1185">Reference proteome</keyword>
<dbReference type="AlphaFoldDB" id="A0A7G2C4B4"/>
<evidence type="ECO:0000313" key="3">
    <source>
        <dbReference type="Proteomes" id="UP000515908"/>
    </source>
</evidence>
<sequence length="153" mass="16563">MSTSGTEKVALNPSGTLYVVANAPEGSATAMQLVQLSTEKNSAVEHLHLLYSAKNHSTLSFRRLVKECEDAHKGRLTCQLALEEPPLEWTEEVGPVGAEVLAKFLPPVCEGKPCGGKTATIVVTGNVHFTRGVVNFLKEKKYEEGFHIISLSD</sequence>
<feature type="domain" description="Oxidoreductase FAD/NAD(P)-binding" evidence="1">
    <location>
        <begin position="30"/>
        <end position="133"/>
    </location>
</feature>
<dbReference type="InterPro" id="IPR001433">
    <property type="entry name" value="OxRdtase_FAD/NAD-bd"/>
</dbReference>